<accession>T1D2K4</accession>
<dbReference type="PANTHER" id="PTHR42160">
    <property type="entry name" value="URACIL-DNA GLYCOSYLASE SUPERFAMILY PROTEIN"/>
    <property type="match status" value="1"/>
</dbReference>
<comment type="caution">
    <text evidence="3">The sequence shown here is derived from an EMBL/GenBank/DDBJ whole genome shotgun (WGS) entry which is preliminary data.</text>
</comment>
<reference evidence="3" key="2">
    <citation type="journal article" date="2014" name="ISME J.">
        <title>Microbial stratification in low pH oxic and suboxic macroscopic growths along an acid mine drainage.</title>
        <authorList>
            <person name="Mendez-Garcia C."/>
            <person name="Mesa V."/>
            <person name="Sprenger R.R."/>
            <person name="Richter M."/>
            <person name="Diez M.S."/>
            <person name="Solano J."/>
            <person name="Bargiela R."/>
            <person name="Golyshina O.V."/>
            <person name="Manteca A."/>
            <person name="Ramos J.L."/>
            <person name="Gallego J.R."/>
            <person name="Llorente I."/>
            <person name="Martins Dos Santos V.A."/>
            <person name="Jensen O.N."/>
            <person name="Pelaez A.I."/>
            <person name="Sanchez J."/>
            <person name="Ferrer M."/>
        </authorList>
    </citation>
    <scope>NUCLEOTIDE SEQUENCE</scope>
</reference>
<dbReference type="SUPFAM" id="SSF52141">
    <property type="entry name" value="Uracil-DNA glycosylase-like"/>
    <property type="match status" value="1"/>
</dbReference>
<reference evidence="3" key="1">
    <citation type="submission" date="2013-08" db="EMBL/GenBank/DDBJ databases">
        <authorList>
            <person name="Mendez C."/>
            <person name="Richter M."/>
            <person name="Ferrer M."/>
            <person name="Sanchez J."/>
        </authorList>
    </citation>
    <scope>NUCLEOTIDE SEQUENCE</scope>
</reference>
<protein>
    <submittedName>
        <fullName evidence="3">Uracil-DNA glycosylase superfamily protein</fullName>
    </submittedName>
</protein>
<dbReference type="CDD" id="cd10033">
    <property type="entry name" value="UDG_like"/>
    <property type="match status" value="1"/>
</dbReference>
<dbReference type="AlphaFoldDB" id="T1D2K4"/>
<dbReference type="Pfam" id="PF03167">
    <property type="entry name" value="UDG"/>
    <property type="match status" value="1"/>
</dbReference>
<dbReference type="EMBL" id="AUZY01001003">
    <property type="protein sequence ID" value="EQD76680.1"/>
    <property type="molecule type" value="Genomic_DNA"/>
</dbReference>
<name>T1D2K4_9ZZZZ</name>
<dbReference type="SMART" id="SM00986">
    <property type="entry name" value="UDG"/>
    <property type="match status" value="1"/>
</dbReference>
<gene>
    <name evidence="3" type="ORF">B1B_01489</name>
</gene>
<dbReference type="InterPro" id="IPR005122">
    <property type="entry name" value="Uracil-DNA_glycosylase-like"/>
</dbReference>
<organism evidence="3">
    <name type="scientific">mine drainage metagenome</name>
    <dbReference type="NCBI Taxonomy" id="410659"/>
    <lineage>
        <taxon>unclassified sequences</taxon>
        <taxon>metagenomes</taxon>
        <taxon>ecological metagenomes</taxon>
    </lineage>
</organism>
<dbReference type="Gene3D" id="3.40.470.10">
    <property type="entry name" value="Uracil-DNA glycosylase-like domain"/>
    <property type="match status" value="1"/>
</dbReference>
<proteinExistence type="predicted"/>
<dbReference type="PANTHER" id="PTHR42160:SF1">
    <property type="entry name" value="URACIL-DNA GLYCOSYLASE SUPERFAMILY PROTEIN"/>
    <property type="match status" value="1"/>
</dbReference>
<dbReference type="InterPro" id="IPR047124">
    <property type="entry name" value="HI_0220.2"/>
</dbReference>
<evidence type="ECO:0000313" key="3">
    <source>
        <dbReference type="EMBL" id="EQD76680.1"/>
    </source>
</evidence>
<feature type="region of interest" description="Disordered" evidence="1">
    <location>
        <begin position="196"/>
        <end position="220"/>
    </location>
</feature>
<sequence length="220" mass="25002">MSAGTFDSLIESIRSCRACQGLLPEPRPILRAHPEARLLIVGQAPGLAVHRTGIPWNDPSGKTLRQWMEIDRSHFYDPTRVAILPAGFCYPGRSAHGDLPPRPECARLWKAPLLARLPAIRLTLLLGRYAHLLYLPETRSQRLTDTVREAPRWLPGYFPLPHPSPRNRLWLKRHPWFEADILPLLRSRLRALWEDDEKQSTPAGNPHASPPFIPTGDLRP</sequence>
<evidence type="ECO:0000256" key="1">
    <source>
        <dbReference type="SAM" id="MobiDB-lite"/>
    </source>
</evidence>
<dbReference type="InterPro" id="IPR036895">
    <property type="entry name" value="Uracil-DNA_glycosylase-like_sf"/>
</dbReference>
<evidence type="ECO:0000259" key="2">
    <source>
        <dbReference type="SMART" id="SM00986"/>
    </source>
</evidence>
<dbReference type="SMART" id="SM00987">
    <property type="entry name" value="UreE_C"/>
    <property type="match status" value="1"/>
</dbReference>
<feature type="domain" description="Uracil-DNA glycosylase-like" evidence="2">
    <location>
        <begin position="29"/>
        <end position="186"/>
    </location>
</feature>